<reference evidence="11 12" key="1">
    <citation type="submission" date="2024-04" db="EMBL/GenBank/DDBJ databases">
        <title>Genome assembly C_amara_ONT_v2.</title>
        <authorList>
            <person name="Yant L."/>
            <person name="Moore C."/>
            <person name="Slenker M."/>
        </authorList>
    </citation>
    <scope>NUCLEOTIDE SEQUENCE [LARGE SCALE GENOMIC DNA]</scope>
    <source>
        <tissue evidence="11">Leaf</tissue>
    </source>
</reference>
<dbReference type="InterPro" id="IPR051850">
    <property type="entry name" value="Polysacch_Lyase_4"/>
</dbReference>
<evidence type="ECO:0000313" key="12">
    <source>
        <dbReference type="Proteomes" id="UP001558713"/>
    </source>
</evidence>
<sequence>MQNGSSRMKAGRVITQVFVLIFFLHGVHAPRPRNYSNIGKPGQKFLSLPVTLNQVGLNQVVVDNGIIRVTFSNPAGLITGIKYNGFNNVLNDKIETRGYWDVVWYEPGQKPQTDFLVGTKFGIVNQTSEHVEISFSRTWNISQRGWVAPLNVDKRYIIRSGVSGVYMYAVLERLKGWPDVDMDQTRIVFKLNTTKFDLMALSDDRQKIMPIEADRDITNGRASPLDYKEAVRLINPQNYILKGQVDDKYMYSMEDKDNKVHGWISTDQGVGFWMITPTNEFRVCGPVKQDLTSHVGPTTLSMFTSVHYVGKDMNTTYTSKEPWKKVFGPVLVYLNSASSHNLLWTDAKRQMVSEVHSWPYDFVKSVDYPLRHQRGTVKGQFFVMDRYKNKTKIFGNFAFVGLAIPGEAGSWQTENKGYQFWTRADEMGMFTIANVRPGNYSLYAWVSGFIGDYKYDRDITITPGREINVGPIVYEPPRDGPTLWEIGVPDRTAAEFYIPDPDPTLLTKLYLKDSNPSFFDSNPSQDCRFRQYGLWDRYSVLYPEKDLIYIAGVSDYKKDWFYAHVIRNDGNETYQLTTWQIKFNLKAVTQTGNYTLRIALAAATTADLLVRVNEDNSTPIFTTGLIGRDNAIARHAIHGLYRLYSINVHGNLLRVGNNTIFLTQDRKTSTLSGVMYDYLRLEGPSGVY</sequence>
<dbReference type="CDD" id="cd10320">
    <property type="entry name" value="RGL4_N"/>
    <property type="match status" value="1"/>
</dbReference>
<comment type="subcellular location">
    <subcellularLocation>
        <location evidence="2">Secreted</location>
    </subcellularLocation>
</comment>
<dbReference type="Pfam" id="PF14686">
    <property type="entry name" value="fn3_3"/>
    <property type="match status" value="1"/>
</dbReference>
<evidence type="ECO:0000256" key="8">
    <source>
        <dbReference type="SAM" id="SignalP"/>
    </source>
</evidence>
<evidence type="ECO:0000256" key="6">
    <source>
        <dbReference type="ARBA" id="ARBA00022729"/>
    </source>
</evidence>
<dbReference type="InterPro" id="IPR014718">
    <property type="entry name" value="GH-type_carb-bd"/>
</dbReference>
<dbReference type="AlphaFoldDB" id="A0ABD0Z6P9"/>
<dbReference type="CDD" id="cd10316">
    <property type="entry name" value="RGL4_M"/>
    <property type="match status" value="1"/>
</dbReference>
<keyword evidence="12" id="KW-1185">Reference proteome</keyword>
<dbReference type="EC" id="4.2.2.23" evidence="4"/>
<dbReference type="PANTHER" id="PTHR32018">
    <property type="entry name" value="RHAMNOGALACTURONATE LYASE FAMILY PROTEIN"/>
    <property type="match status" value="1"/>
</dbReference>
<dbReference type="Pfam" id="PF06045">
    <property type="entry name" value="Rhamnogal_lyase"/>
    <property type="match status" value="1"/>
</dbReference>
<feature type="chain" id="PRO_5044893387" description="rhamnogalacturonan endolyase" evidence="8">
    <location>
        <begin position="30"/>
        <end position="688"/>
    </location>
</feature>
<dbReference type="EMBL" id="JBANAX010000877">
    <property type="protein sequence ID" value="KAL1190385.1"/>
    <property type="molecule type" value="Genomic_DNA"/>
</dbReference>
<evidence type="ECO:0000256" key="3">
    <source>
        <dbReference type="ARBA" id="ARBA00010418"/>
    </source>
</evidence>
<dbReference type="PANTHER" id="PTHR32018:SF26">
    <property type="entry name" value="RHAMNOGALACTURONAN ENDOLYASE"/>
    <property type="match status" value="1"/>
</dbReference>
<evidence type="ECO:0000313" key="11">
    <source>
        <dbReference type="EMBL" id="KAL1190385.1"/>
    </source>
</evidence>
<dbReference type="SUPFAM" id="SSF49452">
    <property type="entry name" value="Starch-binding domain-like"/>
    <property type="match status" value="1"/>
</dbReference>
<dbReference type="InterPro" id="IPR010325">
    <property type="entry name" value="Rhamnogal_lyase"/>
</dbReference>
<dbReference type="InterPro" id="IPR011013">
    <property type="entry name" value="Gal_mutarotase_sf_dom"/>
</dbReference>
<dbReference type="InterPro" id="IPR008979">
    <property type="entry name" value="Galactose-bd-like_sf"/>
</dbReference>
<dbReference type="SUPFAM" id="SSF74650">
    <property type="entry name" value="Galactose mutarotase-like"/>
    <property type="match status" value="1"/>
</dbReference>
<name>A0ABD0Z6P9_CARAN</name>
<protein>
    <recommendedName>
        <fullName evidence="4">rhamnogalacturonan endolyase</fullName>
        <ecNumber evidence="4">4.2.2.23</ecNumber>
    </recommendedName>
</protein>
<evidence type="ECO:0000256" key="5">
    <source>
        <dbReference type="ARBA" id="ARBA00022525"/>
    </source>
</evidence>
<organism evidence="11 12">
    <name type="scientific">Cardamine amara subsp. amara</name>
    <dbReference type="NCBI Taxonomy" id="228776"/>
    <lineage>
        <taxon>Eukaryota</taxon>
        <taxon>Viridiplantae</taxon>
        <taxon>Streptophyta</taxon>
        <taxon>Embryophyta</taxon>
        <taxon>Tracheophyta</taxon>
        <taxon>Spermatophyta</taxon>
        <taxon>Magnoliopsida</taxon>
        <taxon>eudicotyledons</taxon>
        <taxon>Gunneridae</taxon>
        <taxon>Pentapetalae</taxon>
        <taxon>rosids</taxon>
        <taxon>malvids</taxon>
        <taxon>Brassicales</taxon>
        <taxon>Brassicaceae</taxon>
        <taxon>Cardamineae</taxon>
        <taxon>Cardamine</taxon>
    </lineage>
</organism>
<dbReference type="InterPro" id="IPR013784">
    <property type="entry name" value="Carb-bd-like_fold"/>
</dbReference>
<dbReference type="Pfam" id="PF14683">
    <property type="entry name" value="CBM-like"/>
    <property type="match status" value="1"/>
</dbReference>
<evidence type="ECO:0000256" key="1">
    <source>
        <dbReference type="ARBA" id="ARBA00001324"/>
    </source>
</evidence>
<keyword evidence="6 8" id="KW-0732">Signal</keyword>
<feature type="domain" description="Rhamnogalacturonan lyase" evidence="10">
    <location>
        <begin position="397"/>
        <end position="468"/>
    </location>
</feature>
<dbReference type="SUPFAM" id="SSF49785">
    <property type="entry name" value="Galactose-binding domain-like"/>
    <property type="match status" value="1"/>
</dbReference>
<dbReference type="GO" id="GO:0005576">
    <property type="term" value="C:extracellular region"/>
    <property type="evidence" value="ECO:0007669"/>
    <property type="project" value="UniProtKB-SubCell"/>
</dbReference>
<comment type="caution">
    <text evidence="11">The sequence shown here is derived from an EMBL/GenBank/DDBJ whole genome shotgun (WGS) entry which is preliminary data.</text>
</comment>
<dbReference type="Gene3D" id="2.60.120.260">
    <property type="entry name" value="Galactose-binding domain-like"/>
    <property type="match status" value="1"/>
</dbReference>
<keyword evidence="7" id="KW-0456">Lyase</keyword>
<dbReference type="InterPro" id="IPR029411">
    <property type="entry name" value="RG-lyase_III"/>
</dbReference>
<dbReference type="GO" id="GO:0102210">
    <property type="term" value="F:rhamnogalacturonan endolyase activity"/>
    <property type="evidence" value="ECO:0007669"/>
    <property type="project" value="UniProtKB-EC"/>
</dbReference>
<dbReference type="Gene3D" id="2.60.40.1120">
    <property type="entry name" value="Carboxypeptidase-like, regulatory domain"/>
    <property type="match status" value="1"/>
</dbReference>
<comment type="catalytic activity">
    <reaction evidence="1">
        <text>Endotype eliminative cleavage of L-alpha-rhamnopyranosyl-(1-&gt;4)-alpha-D-galactopyranosyluronic acid bonds of rhamnogalacturonan I domains in ramified hairy regions of pectin leaving L-rhamnopyranose at the reducing end and 4-deoxy-4,5-unsaturated D-galactopyranosyluronic acid at the non-reducing end.</text>
        <dbReference type="EC" id="4.2.2.23"/>
    </reaction>
</comment>
<evidence type="ECO:0000256" key="2">
    <source>
        <dbReference type="ARBA" id="ARBA00004613"/>
    </source>
</evidence>
<feature type="domain" description="Rhamnogalacturonan lyase" evidence="9">
    <location>
        <begin position="482"/>
        <end position="681"/>
    </location>
</feature>
<evidence type="ECO:0000259" key="10">
    <source>
        <dbReference type="Pfam" id="PF14686"/>
    </source>
</evidence>
<dbReference type="InterPro" id="IPR029413">
    <property type="entry name" value="RG-lyase_II"/>
</dbReference>
<feature type="signal peptide" evidence="8">
    <location>
        <begin position="1"/>
        <end position="29"/>
    </location>
</feature>
<comment type="similarity">
    <text evidence="3">Belongs to the polysaccharide lyase 4 family.</text>
</comment>
<dbReference type="Proteomes" id="UP001558713">
    <property type="component" value="Unassembled WGS sequence"/>
</dbReference>
<dbReference type="FunFam" id="2.60.40.1120:FF:000033">
    <property type="entry name" value="Rhamnogalacturonate lyase B"/>
    <property type="match status" value="1"/>
</dbReference>
<dbReference type="CDD" id="cd10317">
    <property type="entry name" value="RGL4_C"/>
    <property type="match status" value="1"/>
</dbReference>
<proteinExistence type="inferred from homology"/>
<evidence type="ECO:0000259" key="9">
    <source>
        <dbReference type="Pfam" id="PF14683"/>
    </source>
</evidence>
<dbReference type="Gene3D" id="2.70.98.10">
    <property type="match status" value="1"/>
</dbReference>
<evidence type="ECO:0000256" key="4">
    <source>
        <dbReference type="ARBA" id="ARBA00012437"/>
    </source>
</evidence>
<accession>A0ABD0Z6P9</accession>
<evidence type="ECO:0000256" key="7">
    <source>
        <dbReference type="ARBA" id="ARBA00023239"/>
    </source>
</evidence>
<gene>
    <name evidence="11" type="ORF">V5N11_016766</name>
</gene>
<keyword evidence="5" id="KW-0964">Secreted</keyword>